<feature type="transmembrane region" description="Helical" evidence="6">
    <location>
        <begin position="171"/>
        <end position="193"/>
    </location>
</feature>
<name>A0ABT9WUI2_9BACI</name>
<comment type="caution">
    <text evidence="7">The sequence shown here is derived from an EMBL/GenBank/DDBJ whole genome shotgun (WGS) entry which is preliminary data.</text>
</comment>
<evidence type="ECO:0000256" key="2">
    <source>
        <dbReference type="ARBA" id="ARBA00009142"/>
    </source>
</evidence>
<dbReference type="PANTHER" id="PTHR43701:SF2">
    <property type="entry name" value="MEMBRANE TRANSPORTER PROTEIN YJNA-RELATED"/>
    <property type="match status" value="1"/>
</dbReference>
<comment type="subcellular location">
    <subcellularLocation>
        <location evidence="6">Cell membrane</location>
        <topology evidence="6">Multi-pass membrane protein</topology>
    </subcellularLocation>
    <subcellularLocation>
        <location evidence="1">Membrane</location>
        <topology evidence="1">Multi-pass membrane protein</topology>
    </subcellularLocation>
</comment>
<keyword evidence="5 6" id="KW-0472">Membrane</keyword>
<feature type="transmembrane region" description="Helical" evidence="6">
    <location>
        <begin position="135"/>
        <end position="159"/>
    </location>
</feature>
<accession>A0ABT9WUI2</accession>
<dbReference type="Proteomes" id="UP001223586">
    <property type="component" value="Unassembled WGS sequence"/>
</dbReference>
<dbReference type="Pfam" id="PF01925">
    <property type="entry name" value="TauE"/>
    <property type="match status" value="1"/>
</dbReference>
<feature type="transmembrane region" description="Helical" evidence="6">
    <location>
        <begin position="30"/>
        <end position="60"/>
    </location>
</feature>
<feature type="transmembrane region" description="Helical" evidence="6">
    <location>
        <begin position="97"/>
        <end position="114"/>
    </location>
</feature>
<feature type="transmembrane region" description="Helical" evidence="6">
    <location>
        <begin position="72"/>
        <end position="91"/>
    </location>
</feature>
<proteinExistence type="inferred from homology"/>
<dbReference type="InterPro" id="IPR002781">
    <property type="entry name" value="TM_pro_TauE-like"/>
</dbReference>
<reference evidence="7 8" key="1">
    <citation type="submission" date="2023-07" db="EMBL/GenBank/DDBJ databases">
        <title>Genomic Encyclopedia of Type Strains, Phase IV (KMG-IV): sequencing the most valuable type-strain genomes for metagenomic binning, comparative biology and taxonomic classification.</title>
        <authorList>
            <person name="Goeker M."/>
        </authorList>
    </citation>
    <scope>NUCLEOTIDE SEQUENCE [LARGE SCALE GENOMIC DNA]</scope>
    <source>
        <strain evidence="7 8">DSM 23837</strain>
    </source>
</reference>
<evidence type="ECO:0000256" key="5">
    <source>
        <dbReference type="ARBA" id="ARBA00023136"/>
    </source>
</evidence>
<evidence type="ECO:0000256" key="1">
    <source>
        <dbReference type="ARBA" id="ARBA00004141"/>
    </source>
</evidence>
<keyword evidence="8" id="KW-1185">Reference proteome</keyword>
<organism evidence="7 8">
    <name type="scientific">Bacillus chungangensis</name>
    <dbReference type="NCBI Taxonomy" id="587633"/>
    <lineage>
        <taxon>Bacteria</taxon>
        <taxon>Bacillati</taxon>
        <taxon>Bacillota</taxon>
        <taxon>Bacilli</taxon>
        <taxon>Bacillales</taxon>
        <taxon>Bacillaceae</taxon>
        <taxon>Bacillus</taxon>
    </lineage>
</organism>
<dbReference type="EMBL" id="JAUSTT010000017">
    <property type="protein sequence ID" value="MDQ0176963.1"/>
    <property type="molecule type" value="Genomic_DNA"/>
</dbReference>
<gene>
    <name evidence="7" type="ORF">J2S08_002842</name>
</gene>
<keyword evidence="3 6" id="KW-0812">Transmembrane</keyword>
<keyword evidence="6" id="KW-1003">Cell membrane</keyword>
<evidence type="ECO:0000313" key="7">
    <source>
        <dbReference type="EMBL" id="MDQ0176963.1"/>
    </source>
</evidence>
<dbReference type="RefSeq" id="WP_307230542.1">
    <property type="nucleotide sequence ID" value="NZ_JAUSTT010000017.1"/>
</dbReference>
<evidence type="ECO:0000256" key="3">
    <source>
        <dbReference type="ARBA" id="ARBA00022692"/>
    </source>
</evidence>
<protein>
    <recommendedName>
        <fullName evidence="6">Probable membrane transporter protein</fullName>
    </recommendedName>
</protein>
<keyword evidence="4 6" id="KW-1133">Transmembrane helix</keyword>
<evidence type="ECO:0000256" key="4">
    <source>
        <dbReference type="ARBA" id="ARBA00022989"/>
    </source>
</evidence>
<dbReference type="PANTHER" id="PTHR43701">
    <property type="entry name" value="MEMBRANE TRANSPORTER PROTEIN MJ0441-RELATED"/>
    <property type="match status" value="1"/>
</dbReference>
<evidence type="ECO:0000313" key="8">
    <source>
        <dbReference type="Proteomes" id="UP001223586"/>
    </source>
</evidence>
<sequence>MTFLLIALIGFCATFVGTLAGSGGLIGMPLLLFIGIPVHTAIGTAKFSNIISSFSSFYYLFKRKQVSIRTALKIVPFAAIGGLVGAMIANYISQEKLTMIAIILLASALMLNVIKKVPKERTASDESINAKIYPVLFSISLYDGMFGPGSTTLLIYTYLYNGFHYLKSLAISRFQTFISCLSAFIIFAFYGAFDWKIGAAHALGSVIGAQLSVRFANRLSLRHVKWLLNGVTVLLILQLAYEAVMI</sequence>
<dbReference type="InterPro" id="IPR051598">
    <property type="entry name" value="TSUP/Inactive_protease-like"/>
</dbReference>
<comment type="similarity">
    <text evidence="2 6">Belongs to the 4-toluene sulfonate uptake permease (TSUP) (TC 2.A.102) family.</text>
</comment>
<evidence type="ECO:0000256" key="6">
    <source>
        <dbReference type="RuleBase" id="RU363041"/>
    </source>
</evidence>
<feature type="transmembrane region" description="Helical" evidence="6">
    <location>
        <begin position="224"/>
        <end position="241"/>
    </location>
</feature>